<reference evidence="6" key="1">
    <citation type="journal article" date="2014" name="Int. J. Syst. Evol. Microbiol.">
        <title>Complete genome sequence of Corynebacterium casei LMG S-19264T (=DSM 44701T), isolated from a smear-ripened cheese.</title>
        <authorList>
            <consortium name="US DOE Joint Genome Institute (JGI-PGF)"/>
            <person name="Walter F."/>
            <person name="Albersmeier A."/>
            <person name="Kalinowski J."/>
            <person name="Ruckert C."/>
        </authorList>
    </citation>
    <scope>NUCLEOTIDE SEQUENCE</scope>
    <source>
        <strain evidence="6">KCTC 23430</strain>
    </source>
</reference>
<organism evidence="6 7">
    <name type="scientific">Parahalioglobus pacificus</name>
    <dbReference type="NCBI Taxonomy" id="930806"/>
    <lineage>
        <taxon>Bacteria</taxon>
        <taxon>Pseudomonadati</taxon>
        <taxon>Pseudomonadota</taxon>
        <taxon>Gammaproteobacteria</taxon>
        <taxon>Cellvibrionales</taxon>
        <taxon>Halieaceae</taxon>
        <taxon>Parahalioglobus</taxon>
    </lineage>
</organism>
<keyword evidence="6" id="KW-0808">Transferase</keyword>
<dbReference type="InterPro" id="IPR007318">
    <property type="entry name" value="Phopholipid_MeTrfase"/>
</dbReference>
<evidence type="ECO:0000256" key="1">
    <source>
        <dbReference type="ARBA" id="ARBA00004127"/>
    </source>
</evidence>
<dbReference type="Pfam" id="PF04191">
    <property type="entry name" value="PEMT"/>
    <property type="match status" value="1"/>
</dbReference>
<evidence type="ECO:0000256" key="4">
    <source>
        <dbReference type="ARBA" id="ARBA00023136"/>
    </source>
</evidence>
<dbReference type="PANTHER" id="PTHR43847:SF1">
    <property type="entry name" value="BLL3993 PROTEIN"/>
    <property type="match status" value="1"/>
</dbReference>
<dbReference type="AlphaFoldDB" id="A0A918XMB0"/>
<evidence type="ECO:0000256" key="2">
    <source>
        <dbReference type="ARBA" id="ARBA00022692"/>
    </source>
</evidence>
<keyword evidence="4 5" id="KW-0472">Membrane</keyword>
<evidence type="ECO:0000256" key="3">
    <source>
        <dbReference type="ARBA" id="ARBA00022989"/>
    </source>
</evidence>
<dbReference type="GO" id="GO:0008168">
    <property type="term" value="F:methyltransferase activity"/>
    <property type="evidence" value="ECO:0007669"/>
    <property type="project" value="UniProtKB-KW"/>
</dbReference>
<evidence type="ECO:0000313" key="6">
    <source>
        <dbReference type="EMBL" id="GHD38487.1"/>
    </source>
</evidence>
<evidence type="ECO:0000256" key="5">
    <source>
        <dbReference type="SAM" id="Phobius"/>
    </source>
</evidence>
<accession>A0A918XMB0</accession>
<keyword evidence="3 5" id="KW-1133">Transmembrane helix</keyword>
<sequence length="150" mass="16718">MTTKRVIYPPMWLVFGIVTTFVLNEYLPGTRYTSLEGQLIGGVFIVAGLALLVYAGGLFQRAGTNLVPFTEVTTLVTTGVYRFSRNPMYLGMTAVLLGLAITVGATSALAVPAAFVLIIEWRYIRPEEQMLREAFPEEYAHYCASVRRWL</sequence>
<dbReference type="GO" id="GO:0032259">
    <property type="term" value="P:methylation"/>
    <property type="evidence" value="ECO:0007669"/>
    <property type="project" value="UniProtKB-KW"/>
</dbReference>
<comment type="caution">
    <text evidence="6">The sequence shown here is derived from an EMBL/GenBank/DDBJ whole genome shotgun (WGS) entry which is preliminary data.</text>
</comment>
<dbReference type="RefSeq" id="WP_189478551.1">
    <property type="nucleotide sequence ID" value="NZ_BMYM01000003.1"/>
</dbReference>
<feature type="transmembrane region" description="Helical" evidence="5">
    <location>
        <begin position="6"/>
        <end position="27"/>
    </location>
</feature>
<keyword evidence="2 5" id="KW-0812">Transmembrane</keyword>
<dbReference type="Gene3D" id="1.20.120.1630">
    <property type="match status" value="1"/>
</dbReference>
<name>A0A918XMB0_9GAMM</name>
<dbReference type="EMBL" id="BMYM01000003">
    <property type="protein sequence ID" value="GHD38487.1"/>
    <property type="molecule type" value="Genomic_DNA"/>
</dbReference>
<dbReference type="PANTHER" id="PTHR43847">
    <property type="entry name" value="BLL3993 PROTEIN"/>
    <property type="match status" value="1"/>
</dbReference>
<comment type="subcellular location">
    <subcellularLocation>
        <location evidence="1">Endomembrane system</location>
        <topology evidence="1">Multi-pass membrane protein</topology>
    </subcellularLocation>
</comment>
<reference evidence="6" key="2">
    <citation type="submission" date="2020-09" db="EMBL/GenBank/DDBJ databases">
        <authorList>
            <person name="Sun Q."/>
            <person name="Kim S."/>
        </authorList>
    </citation>
    <scope>NUCLEOTIDE SEQUENCE</scope>
    <source>
        <strain evidence="6">KCTC 23430</strain>
    </source>
</reference>
<feature type="transmembrane region" description="Helical" evidence="5">
    <location>
        <begin position="39"/>
        <end position="59"/>
    </location>
</feature>
<keyword evidence="6" id="KW-0489">Methyltransferase</keyword>
<feature type="transmembrane region" description="Helical" evidence="5">
    <location>
        <begin position="89"/>
        <end position="119"/>
    </location>
</feature>
<keyword evidence="7" id="KW-1185">Reference proteome</keyword>
<evidence type="ECO:0000313" key="7">
    <source>
        <dbReference type="Proteomes" id="UP000644693"/>
    </source>
</evidence>
<gene>
    <name evidence="6" type="ORF">GCM10007053_29180</name>
</gene>
<dbReference type="GO" id="GO:0012505">
    <property type="term" value="C:endomembrane system"/>
    <property type="evidence" value="ECO:0007669"/>
    <property type="project" value="UniProtKB-SubCell"/>
</dbReference>
<protein>
    <submittedName>
        <fullName evidence="6">S-isoprenylcysteine methyltransferase</fullName>
    </submittedName>
</protein>
<dbReference type="InterPro" id="IPR052527">
    <property type="entry name" value="Metal_cation-efflux_comp"/>
</dbReference>
<proteinExistence type="predicted"/>
<dbReference type="Proteomes" id="UP000644693">
    <property type="component" value="Unassembled WGS sequence"/>
</dbReference>